<dbReference type="Pfam" id="PF07528">
    <property type="entry name" value="DZF_N"/>
    <property type="match status" value="1"/>
</dbReference>
<evidence type="ECO:0000256" key="10">
    <source>
        <dbReference type="SAM" id="MobiDB-lite"/>
    </source>
</evidence>
<keyword evidence="3" id="KW-0217">Developmental protein</keyword>
<dbReference type="PROSITE" id="PS51703">
    <property type="entry name" value="DZF"/>
    <property type="match status" value="1"/>
</dbReference>
<keyword evidence="4" id="KW-0963">Cytoplasm</keyword>
<evidence type="ECO:0000259" key="11">
    <source>
        <dbReference type="PROSITE" id="PS51703"/>
    </source>
</evidence>
<comment type="subcellular location">
    <subcellularLocation>
        <location evidence="2">Cytoplasm</location>
    </subcellularLocation>
    <subcellularLocation>
        <location evidence="1">Nucleus</location>
    </subcellularLocation>
</comment>
<dbReference type="Gene3D" id="3.30.460.10">
    <property type="entry name" value="Beta Polymerase, domain 2"/>
    <property type="match status" value="1"/>
</dbReference>
<dbReference type="GO" id="GO:0003727">
    <property type="term" value="F:single-stranded RNA binding"/>
    <property type="evidence" value="ECO:0007669"/>
    <property type="project" value="TreeGrafter"/>
</dbReference>
<evidence type="ECO:0000256" key="5">
    <source>
        <dbReference type="ARBA" id="ARBA00022737"/>
    </source>
</evidence>
<dbReference type="GO" id="GO:0003677">
    <property type="term" value="F:DNA binding"/>
    <property type="evidence" value="ECO:0007669"/>
    <property type="project" value="UniProtKB-KW"/>
</dbReference>
<evidence type="ECO:0000256" key="2">
    <source>
        <dbReference type="ARBA" id="ARBA00004496"/>
    </source>
</evidence>
<keyword evidence="6" id="KW-0694">RNA-binding</keyword>
<feature type="region of interest" description="Disordered" evidence="10">
    <location>
        <begin position="964"/>
        <end position="999"/>
    </location>
</feature>
<evidence type="ECO:0000256" key="7">
    <source>
        <dbReference type="ARBA" id="ARBA00023125"/>
    </source>
</evidence>
<accession>A0A8B9JTP3</accession>
<dbReference type="FunFam" id="1.10.1410.40:FF:000001">
    <property type="entry name" value="interleukin enhancer-binding factor 3 isoform X1"/>
    <property type="match status" value="1"/>
</dbReference>
<proteinExistence type="predicted"/>
<keyword evidence="7" id="KW-0238">DNA-binding</keyword>
<dbReference type="SUPFAM" id="SSF57667">
    <property type="entry name" value="beta-beta-alpha zinc fingers"/>
    <property type="match status" value="3"/>
</dbReference>
<feature type="domain" description="DZF" evidence="11">
    <location>
        <begin position="627"/>
        <end position="998"/>
    </location>
</feature>
<evidence type="ECO:0000313" key="13">
    <source>
        <dbReference type="Proteomes" id="UP000694621"/>
    </source>
</evidence>
<dbReference type="Pfam" id="PF20965">
    <property type="entry name" value="DZF_C"/>
    <property type="match status" value="1"/>
</dbReference>
<dbReference type="Gene3D" id="1.10.1410.40">
    <property type="match status" value="1"/>
</dbReference>
<organism evidence="12 13">
    <name type="scientific">Astyanax mexicanus</name>
    <name type="common">Blind cave fish</name>
    <name type="synonym">Astyanax fasciatus mexicanus</name>
    <dbReference type="NCBI Taxonomy" id="7994"/>
    <lineage>
        <taxon>Eukaryota</taxon>
        <taxon>Metazoa</taxon>
        <taxon>Chordata</taxon>
        <taxon>Craniata</taxon>
        <taxon>Vertebrata</taxon>
        <taxon>Euteleostomi</taxon>
        <taxon>Actinopterygii</taxon>
        <taxon>Neopterygii</taxon>
        <taxon>Teleostei</taxon>
        <taxon>Ostariophysi</taxon>
        <taxon>Characiformes</taxon>
        <taxon>Characoidei</taxon>
        <taxon>Acestrorhamphidae</taxon>
        <taxon>Acestrorhamphinae</taxon>
        <taxon>Astyanax</taxon>
    </lineage>
</organism>
<dbReference type="InterPro" id="IPR049401">
    <property type="entry name" value="DZF_dom_N"/>
</dbReference>
<feature type="region of interest" description="Disordered" evidence="10">
    <location>
        <begin position="603"/>
        <end position="648"/>
    </location>
</feature>
<reference evidence="12" key="1">
    <citation type="submission" date="2025-08" db="UniProtKB">
        <authorList>
            <consortium name="Ensembl"/>
        </authorList>
    </citation>
    <scope>IDENTIFICATION</scope>
</reference>
<dbReference type="GO" id="GO:0071011">
    <property type="term" value="C:precatalytic spliceosome"/>
    <property type="evidence" value="ECO:0007669"/>
    <property type="project" value="TreeGrafter"/>
</dbReference>
<dbReference type="InterPro" id="IPR036236">
    <property type="entry name" value="Znf_C2H2_sf"/>
</dbReference>
<dbReference type="InterPro" id="IPR013087">
    <property type="entry name" value="Znf_C2H2_type"/>
</dbReference>
<evidence type="ECO:0000256" key="1">
    <source>
        <dbReference type="ARBA" id="ARBA00004123"/>
    </source>
</evidence>
<keyword evidence="8" id="KW-0539">Nucleus</keyword>
<evidence type="ECO:0000313" key="12">
    <source>
        <dbReference type="Ensembl" id="ENSAMXP00005026500.1"/>
    </source>
</evidence>
<dbReference type="InterPro" id="IPR006561">
    <property type="entry name" value="DZF_dom"/>
</dbReference>
<evidence type="ECO:0000256" key="4">
    <source>
        <dbReference type="ARBA" id="ARBA00022490"/>
    </source>
</evidence>
<sequence>MIPICPVVSFTYVPSRLGEDAKMATGNYFGFTHGAAAQYSQQPAAGVAYTHPTTVASYTVHQAPVAAHTVAAAYAPTAATVAVARPAPVAVAATAAAYGGYQPTHAATDYGYAQRQPEVPPPPPPVTSQNYQDSYSYVRSSAPAVAYDSKQYYQQPTATAAVAAAAAQPQPTVAESYYQTGTSYSGYEAAVYSAASSYYQQQQQQQKQAVAAAAATAAWTGSTYTKKTPFQNKPLKPKQPPKPPQIHYCDVCKISCAGPQTYKEHLEGQKHKKKEAALKVSQSSSSSSGGSSSARGTQNQLRCELCDVACTGADAYAAHIRGAKHQKVVKLHTKLGKPIPSTEPSVVTQASTSTTSATSKTASAAINSSTSSTVSSLSLSSSISSSYLKPVGMVNSTLTSAVQGKSPAPSSLSATSAAVKKVNTPKINFVGGNKLQTTGVKMDDSKVETAKPAQLSLVAPSQEVKNDIPDPMSPQSALAALQSDVQPVGHDYVEEVRNDEGKVIRFHCKLCECSFNDPNAKEMHLKGRRHRLQYKKKVNPDLQVEVKPSIRARKIQEEKMRKQMQKEEYWRRREEEERWRMEMRRYEEDMYWRRMEEEQHHWDDRRRMPEGGYPQGPPGPPGLLGVRPGMPMPQPQGPVPPRRPDSSDDRYVMTKHAAIYPSEDELQAIQKIVSITERALKLVSDIITDQDKGKEDEKEKKEPPKDRALKGVMRVGVLAKGLLLRGDKNVNLVLLCSEKPSKSLLSRIVEHLPKQLTLVTPEKYEVKGSVQESAIILTSGADPKMQVTITLTSPVIREEGPRDGDVTSGMVKDPADVLDRQKCLDALAALRHAKWFQARANGLQSCVIVIRILRDLCQRVPTWSAFPSWAMELLVEKAISSASGPMSPGDALRRVFECISSGILLPGGPGLVDPCEKNPTDTLGAMEEQQREDITSSAQFALRLLAFRQIHKVLGMDPLPQLNQRFNMRNNRKRRRDNSDGTDGFEGEGKKDKKDYDGF</sequence>
<name>A0A8B9JTP3_ASTMX</name>
<feature type="region of interest" description="Disordered" evidence="10">
    <location>
        <begin position="267"/>
        <end position="296"/>
    </location>
</feature>
<keyword evidence="5" id="KW-0677">Repeat</keyword>
<feature type="region of interest" description="Disordered" evidence="10">
    <location>
        <begin position="336"/>
        <end position="367"/>
    </location>
</feature>
<dbReference type="FunFam" id="3.30.160.60:FF:000210">
    <property type="entry name" value="Zinc finger RNA-binding protein 2"/>
    <property type="match status" value="1"/>
</dbReference>
<dbReference type="Gene3D" id="3.30.160.60">
    <property type="entry name" value="Classic Zinc Finger"/>
    <property type="match status" value="3"/>
</dbReference>
<dbReference type="GO" id="GO:0005737">
    <property type="term" value="C:cytoplasm"/>
    <property type="evidence" value="ECO:0007669"/>
    <property type="project" value="UniProtKB-SubCell"/>
</dbReference>
<dbReference type="SMART" id="SM00355">
    <property type="entry name" value="ZnF_C2H2"/>
    <property type="match status" value="3"/>
</dbReference>
<dbReference type="PROSITE" id="PS00028">
    <property type="entry name" value="ZINC_FINGER_C2H2_1"/>
    <property type="match status" value="1"/>
</dbReference>
<dbReference type="InterPro" id="IPR049402">
    <property type="entry name" value="DZF_dom_C"/>
</dbReference>
<dbReference type="PANTHER" id="PTHR45762">
    <property type="entry name" value="ZINC FINGER RNA-BINDING PROTEIN"/>
    <property type="match status" value="1"/>
</dbReference>
<dbReference type="FunFam" id="3.30.460.10:FF:000010">
    <property type="entry name" value="Zinc finger RNA-binding protein 2"/>
    <property type="match status" value="1"/>
</dbReference>
<evidence type="ECO:0000256" key="9">
    <source>
        <dbReference type="ARBA" id="ARBA00041195"/>
    </source>
</evidence>
<feature type="compositionally biased region" description="Low complexity" evidence="10">
    <location>
        <begin position="281"/>
        <end position="293"/>
    </location>
</feature>
<feature type="compositionally biased region" description="Pro residues" evidence="10">
    <location>
        <begin position="630"/>
        <end position="641"/>
    </location>
</feature>
<dbReference type="InterPro" id="IPR043519">
    <property type="entry name" value="NT_sf"/>
</dbReference>
<feature type="compositionally biased region" description="Basic and acidic residues" evidence="10">
    <location>
        <begin position="987"/>
        <end position="999"/>
    </location>
</feature>
<dbReference type="AlphaFoldDB" id="A0A8B9JTP3"/>
<evidence type="ECO:0000256" key="6">
    <source>
        <dbReference type="ARBA" id="ARBA00022884"/>
    </source>
</evidence>
<dbReference type="Pfam" id="PF12874">
    <property type="entry name" value="zf-met"/>
    <property type="match status" value="3"/>
</dbReference>
<dbReference type="GO" id="GO:0003725">
    <property type="term" value="F:double-stranded RNA binding"/>
    <property type="evidence" value="ECO:0007669"/>
    <property type="project" value="TreeGrafter"/>
</dbReference>
<feature type="compositionally biased region" description="Low complexity" evidence="10">
    <location>
        <begin position="345"/>
        <end position="367"/>
    </location>
</feature>
<dbReference type="FunFam" id="3.30.160.60:FF:000439">
    <property type="entry name" value="Zinc finger RNA-binding protein 2"/>
    <property type="match status" value="1"/>
</dbReference>
<evidence type="ECO:0000256" key="3">
    <source>
        <dbReference type="ARBA" id="ARBA00022473"/>
    </source>
</evidence>
<dbReference type="Ensembl" id="ENSAMXT00005029172.1">
    <property type="protein sequence ID" value="ENSAMXP00005026500.1"/>
    <property type="gene ID" value="ENSAMXG00005012822.1"/>
</dbReference>
<dbReference type="FunFam" id="3.30.160.60:FF:000153">
    <property type="entry name" value="Zinc finger RNA-binding protein 2"/>
    <property type="match status" value="1"/>
</dbReference>
<dbReference type="SMART" id="SM00572">
    <property type="entry name" value="DZF"/>
    <property type="match status" value="1"/>
</dbReference>
<protein>
    <recommendedName>
        <fullName evidence="9">Zinc finger RNA-binding protein</fullName>
    </recommendedName>
</protein>
<dbReference type="SMART" id="SM00451">
    <property type="entry name" value="ZnF_U1"/>
    <property type="match status" value="3"/>
</dbReference>
<dbReference type="Proteomes" id="UP000694621">
    <property type="component" value="Unplaced"/>
</dbReference>
<evidence type="ECO:0000256" key="8">
    <source>
        <dbReference type="ARBA" id="ARBA00023242"/>
    </source>
</evidence>
<dbReference type="PANTHER" id="PTHR45762:SF21">
    <property type="entry name" value="ZINC FINGER RNA-BINDING PROTEIN"/>
    <property type="match status" value="1"/>
</dbReference>
<dbReference type="GO" id="GO:0008270">
    <property type="term" value="F:zinc ion binding"/>
    <property type="evidence" value="ECO:0007669"/>
    <property type="project" value="InterPro"/>
</dbReference>
<dbReference type="InterPro" id="IPR003604">
    <property type="entry name" value="Matrin/U1-like-C_Znf_C2H2"/>
</dbReference>